<dbReference type="EMBL" id="CM016555">
    <property type="protein sequence ID" value="TKW22932.1"/>
    <property type="molecule type" value="Genomic_DNA"/>
</dbReference>
<reference evidence="2" key="1">
    <citation type="submission" date="2019-03" db="EMBL/GenBank/DDBJ databases">
        <title>WGS assembly of Setaria viridis.</title>
        <authorList>
            <person name="Huang P."/>
            <person name="Jenkins J."/>
            <person name="Grimwood J."/>
            <person name="Barry K."/>
            <person name="Healey A."/>
            <person name="Mamidi S."/>
            <person name="Sreedasyam A."/>
            <person name="Shu S."/>
            <person name="Feldman M."/>
            <person name="Wu J."/>
            <person name="Yu Y."/>
            <person name="Chen C."/>
            <person name="Johnson J."/>
            <person name="Rokhsar D."/>
            <person name="Baxter I."/>
            <person name="Schmutz J."/>
            <person name="Brutnell T."/>
            <person name="Kellogg E."/>
        </authorList>
    </citation>
    <scope>NUCLEOTIDE SEQUENCE [LARGE SCALE GENOMIC DNA]</scope>
</reference>
<evidence type="ECO:0000256" key="1">
    <source>
        <dbReference type="SAM" id="MobiDB-lite"/>
    </source>
</evidence>
<protein>
    <submittedName>
        <fullName evidence="2">Uncharacterized protein</fullName>
    </submittedName>
</protein>
<evidence type="ECO:0000313" key="2">
    <source>
        <dbReference type="EMBL" id="TKW22932.1"/>
    </source>
</evidence>
<dbReference type="Gramene" id="TKW22932">
    <property type="protein sequence ID" value="TKW22932"/>
    <property type="gene ID" value="SEVIR_4G260900v2"/>
</dbReference>
<proteinExistence type="predicted"/>
<evidence type="ECO:0000313" key="3">
    <source>
        <dbReference type="Proteomes" id="UP000298652"/>
    </source>
</evidence>
<accession>A0A4U6V3P4</accession>
<gene>
    <name evidence="2" type="ORF">SEVIR_4G260900v2</name>
</gene>
<feature type="compositionally biased region" description="Polar residues" evidence="1">
    <location>
        <begin position="10"/>
        <end position="28"/>
    </location>
</feature>
<sequence>MSDAAAAPGWNQTQGSQIRRTSHQQAPNNVMPPCLHLSIRTGHQAMASTSSIKLAGWL</sequence>
<keyword evidence="3" id="KW-1185">Reference proteome</keyword>
<dbReference type="AlphaFoldDB" id="A0A4U6V3P4"/>
<name>A0A4U6V3P4_SETVI</name>
<dbReference type="Proteomes" id="UP000298652">
    <property type="component" value="Chromosome 4"/>
</dbReference>
<feature type="region of interest" description="Disordered" evidence="1">
    <location>
        <begin position="1"/>
        <end position="34"/>
    </location>
</feature>
<organism evidence="2 3">
    <name type="scientific">Setaria viridis</name>
    <name type="common">Green bristlegrass</name>
    <name type="synonym">Setaria italica subsp. viridis</name>
    <dbReference type="NCBI Taxonomy" id="4556"/>
    <lineage>
        <taxon>Eukaryota</taxon>
        <taxon>Viridiplantae</taxon>
        <taxon>Streptophyta</taxon>
        <taxon>Embryophyta</taxon>
        <taxon>Tracheophyta</taxon>
        <taxon>Spermatophyta</taxon>
        <taxon>Magnoliopsida</taxon>
        <taxon>Liliopsida</taxon>
        <taxon>Poales</taxon>
        <taxon>Poaceae</taxon>
        <taxon>PACMAD clade</taxon>
        <taxon>Panicoideae</taxon>
        <taxon>Panicodae</taxon>
        <taxon>Paniceae</taxon>
        <taxon>Cenchrinae</taxon>
        <taxon>Setaria</taxon>
    </lineage>
</organism>